<gene>
    <name evidence="1" type="ORF">Hamer_G017906</name>
</gene>
<dbReference type="AlphaFoldDB" id="A0A8J5N4M8"/>
<keyword evidence="2" id="KW-1185">Reference proteome</keyword>
<accession>A0A8J5N4M8</accession>
<dbReference type="Proteomes" id="UP000747542">
    <property type="component" value="Unassembled WGS sequence"/>
</dbReference>
<name>A0A8J5N4M8_HOMAM</name>
<reference evidence="1" key="1">
    <citation type="journal article" date="2021" name="Sci. Adv.">
        <title>The American lobster genome reveals insights on longevity, neural, and immune adaptations.</title>
        <authorList>
            <person name="Polinski J.M."/>
            <person name="Zimin A.V."/>
            <person name="Clark K.F."/>
            <person name="Kohn A.B."/>
            <person name="Sadowski N."/>
            <person name="Timp W."/>
            <person name="Ptitsyn A."/>
            <person name="Khanna P."/>
            <person name="Romanova D.Y."/>
            <person name="Williams P."/>
            <person name="Greenwood S.J."/>
            <person name="Moroz L.L."/>
            <person name="Walt D.R."/>
            <person name="Bodnar A.G."/>
        </authorList>
    </citation>
    <scope>NUCLEOTIDE SEQUENCE</scope>
    <source>
        <strain evidence="1">GMGI-L3</strain>
    </source>
</reference>
<protein>
    <submittedName>
        <fullName evidence="1">Uncharacterized protein</fullName>
    </submittedName>
</protein>
<feature type="non-terminal residue" evidence="1">
    <location>
        <position position="1"/>
    </location>
</feature>
<comment type="caution">
    <text evidence="1">The sequence shown here is derived from an EMBL/GenBank/DDBJ whole genome shotgun (WGS) entry which is preliminary data.</text>
</comment>
<evidence type="ECO:0000313" key="2">
    <source>
        <dbReference type="Proteomes" id="UP000747542"/>
    </source>
</evidence>
<sequence>MEANVMLSMFHECKRISSGHRERWWGGHSEKSTPISDHSLRCKHGRSRVTVNSAFPSSSPSVSSSLCFPQRPSCSSFSSSSSSSPLCFPYRPSSSVTSSSPLCYPHAPLPPSPPPPVVFSLPPLLLHPPPSPPLCYPHRPSSSPLCYPHRPSSSPLCYPHRPSSSLLLIRPSSSSCWPKTLTNSVEAELNSRELAPGRSTHCSLTRHGTPPTNLIGKIHAYPGKRSADWMFPFHRDATFCSSYFCDSLTLPWFTVEGLSYSRHITAGTRQQRYITA</sequence>
<dbReference type="EMBL" id="JAHLQT010010216">
    <property type="protein sequence ID" value="KAG7172924.1"/>
    <property type="molecule type" value="Genomic_DNA"/>
</dbReference>
<proteinExistence type="predicted"/>
<evidence type="ECO:0000313" key="1">
    <source>
        <dbReference type="EMBL" id="KAG7172924.1"/>
    </source>
</evidence>
<organism evidence="1 2">
    <name type="scientific">Homarus americanus</name>
    <name type="common">American lobster</name>
    <dbReference type="NCBI Taxonomy" id="6706"/>
    <lineage>
        <taxon>Eukaryota</taxon>
        <taxon>Metazoa</taxon>
        <taxon>Ecdysozoa</taxon>
        <taxon>Arthropoda</taxon>
        <taxon>Crustacea</taxon>
        <taxon>Multicrustacea</taxon>
        <taxon>Malacostraca</taxon>
        <taxon>Eumalacostraca</taxon>
        <taxon>Eucarida</taxon>
        <taxon>Decapoda</taxon>
        <taxon>Pleocyemata</taxon>
        <taxon>Astacidea</taxon>
        <taxon>Nephropoidea</taxon>
        <taxon>Nephropidae</taxon>
        <taxon>Homarus</taxon>
    </lineage>
</organism>